<accession>A0A1G1ZGF8</accession>
<protein>
    <recommendedName>
        <fullName evidence="4">Plasmid stabilization protein</fullName>
    </recommendedName>
</protein>
<evidence type="ECO:0000256" key="1">
    <source>
        <dbReference type="ARBA" id="ARBA00022649"/>
    </source>
</evidence>
<name>A0A1G1ZGF8_9BACT</name>
<gene>
    <name evidence="2" type="ORF">A3B92_03015</name>
</gene>
<dbReference type="EMBL" id="MHJG01000020">
    <property type="protein sequence ID" value="OGY63601.1"/>
    <property type="molecule type" value="Genomic_DNA"/>
</dbReference>
<evidence type="ECO:0000313" key="2">
    <source>
        <dbReference type="EMBL" id="OGY63601.1"/>
    </source>
</evidence>
<dbReference type="Pfam" id="PF05016">
    <property type="entry name" value="ParE_toxin"/>
    <property type="match status" value="1"/>
</dbReference>
<reference evidence="2 3" key="1">
    <citation type="journal article" date="2016" name="Nat. Commun.">
        <title>Thousands of microbial genomes shed light on interconnected biogeochemical processes in an aquifer system.</title>
        <authorList>
            <person name="Anantharaman K."/>
            <person name="Brown C.T."/>
            <person name="Hug L.A."/>
            <person name="Sharon I."/>
            <person name="Castelle C.J."/>
            <person name="Probst A.J."/>
            <person name="Thomas B.C."/>
            <person name="Singh A."/>
            <person name="Wilkins M.J."/>
            <person name="Karaoz U."/>
            <person name="Brodie E.L."/>
            <person name="Williams K.H."/>
            <person name="Hubbard S.S."/>
            <person name="Banfield J.F."/>
        </authorList>
    </citation>
    <scope>NUCLEOTIDE SEQUENCE [LARGE SCALE GENOMIC DNA]</scope>
</reference>
<dbReference type="SUPFAM" id="SSF143011">
    <property type="entry name" value="RelE-like"/>
    <property type="match status" value="1"/>
</dbReference>
<dbReference type="PANTHER" id="PTHR38813:SF1">
    <property type="entry name" value="TOXIN RELE1-RELATED"/>
    <property type="match status" value="1"/>
</dbReference>
<evidence type="ECO:0000313" key="3">
    <source>
        <dbReference type="Proteomes" id="UP000177960"/>
    </source>
</evidence>
<dbReference type="InterPro" id="IPR035093">
    <property type="entry name" value="RelE/ParE_toxin_dom_sf"/>
</dbReference>
<sequence length="86" mass="10521">MVYKIFIERRAEKDLNALDNSLRLRIIERLLLLKSNSWLANVKKLVGSKNFYRLRVGDWRILYEIDDKNKEIKIYRIKHRNKAYQI</sequence>
<keyword evidence="1" id="KW-1277">Toxin-antitoxin system</keyword>
<dbReference type="PANTHER" id="PTHR38813">
    <property type="match status" value="1"/>
</dbReference>
<proteinExistence type="predicted"/>
<dbReference type="Gene3D" id="3.30.2310.20">
    <property type="entry name" value="RelE-like"/>
    <property type="match status" value="1"/>
</dbReference>
<dbReference type="InterPro" id="IPR007712">
    <property type="entry name" value="RelE/ParE_toxin"/>
</dbReference>
<dbReference type="InterPro" id="IPR052747">
    <property type="entry name" value="TA_system_RelE_toxin"/>
</dbReference>
<dbReference type="STRING" id="1798404.A3B92_03015"/>
<dbReference type="AlphaFoldDB" id="A0A1G1ZGF8"/>
<organism evidence="2 3">
    <name type="scientific">Candidatus Harrisonbacteria bacterium RIFCSPHIGHO2_02_FULL_42_16</name>
    <dbReference type="NCBI Taxonomy" id="1798404"/>
    <lineage>
        <taxon>Bacteria</taxon>
        <taxon>Candidatus Harrisoniibacteriota</taxon>
    </lineage>
</organism>
<comment type="caution">
    <text evidence="2">The sequence shown here is derived from an EMBL/GenBank/DDBJ whole genome shotgun (WGS) entry which is preliminary data.</text>
</comment>
<dbReference type="Proteomes" id="UP000177960">
    <property type="component" value="Unassembled WGS sequence"/>
</dbReference>
<evidence type="ECO:0008006" key="4">
    <source>
        <dbReference type="Google" id="ProtNLM"/>
    </source>
</evidence>